<dbReference type="RefSeq" id="WP_117495671.1">
    <property type="nucleotide sequence ID" value="NZ_QSOK01000021.1"/>
</dbReference>
<sequence length="87" mass="10418">MMFECDKCGICCKHIDSIPQLKDFDSGNGRCIHLLDNNLCEIYFERPDICNVERMYEIYFKESMSKEEYMRQNKLGCNELKQKYKKA</sequence>
<accession>A0A3E4EZF9</accession>
<dbReference type="InterPro" id="IPR005358">
    <property type="entry name" value="Puta_zinc/iron-chelating_dom"/>
</dbReference>
<reference evidence="1 2" key="1">
    <citation type="submission" date="2018-08" db="EMBL/GenBank/DDBJ databases">
        <title>A genome reference for cultivated species of the human gut microbiota.</title>
        <authorList>
            <person name="Zou Y."/>
            <person name="Xue W."/>
            <person name="Luo G."/>
        </authorList>
    </citation>
    <scope>NUCLEOTIDE SEQUENCE [LARGE SCALE GENOMIC DNA]</scope>
    <source>
        <strain evidence="1 2">TM09-19AC</strain>
    </source>
</reference>
<protein>
    <submittedName>
        <fullName evidence="1">YkgJ family cysteine cluster protein</fullName>
    </submittedName>
</protein>
<gene>
    <name evidence="1" type="ORF">DXD84_12665</name>
</gene>
<dbReference type="Proteomes" id="UP000260664">
    <property type="component" value="Unassembled WGS sequence"/>
</dbReference>
<dbReference type="EMBL" id="QSOI01000019">
    <property type="protein sequence ID" value="RGI81708.1"/>
    <property type="molecule type" value="Genomic_DNA"/>
</dbReference>
<name>A0A3E4EZF9_9FIRM</name>
<comment type="caution">
    <text evidence="1">The sequence shown here is derived from an EMBL/GenBank/DDBJ whole genome shotgun (WGS) entry which is preliminary data.</text>
</comment>
<dbReference type="Pfam" id="PF03692">
    <property type="entry name" value="CxxCxxCC"/>
    <property type="match status" value="1"/>
</dbReference>
<organism evidence="1 2">
    <name type="scientific">Dorea formicigenerans</name>
    <dbReference type="NCBI Taxonomy" id="39486"/>
    <lineage>
        <taxon>Bacteria</taxon>
        <taxon>Bacillati</taxon>
        <taxon>Bacillota</taxon>
        <taxon>Clostridia</taxon>
        <taxon>Lachnospirales</taxon>
        <taxon>Lachnospiraceae</taxon>
        <taxon>Dorea</taxon>
    </lineage>
</organism>
<evidence type="ECO:0000313" key="1">
    <source>
        <dbReference type="EMBL" id="RGI81708.1"/>
    </source>
</evidence>
<proteinExistence type="predicted"/>
<dbReference type="AlphaFoldDB" id="A0A3E4EZF9"/>
<evidence type="ECO:0000313" key="2">
    <source>
        <dbReference type="Proteomes" id="UP000260664"/>
    </source>
</evidence>